<dbReference type="PANTHER" id="PTHR43081:SF17">
    <property type="entry name" value="BLL5647 PROTEIN"/>
    <property type="match status" value="1"/>
</dbReference>
<dbReference type="SUPFAM" id="SSF55073">
    <property type="entry name" value="Nucleotide cyclase"/>
    <property type="match status" value="1"/>
</dbReference>
<dbReference type="InterPro" id="IPR012675">
    <property type="entry name" value="Beta-grasp_dom_sf"/>
</dbReference>
<comment type="caution">
    <text evidence="7">The sequence shown here is derived from an EMBL/GenBank/DDBJ whole genome shotgun (WGS) entry which is preliminary data.</text>
</comment>
<protein>
    <submittedName>
        <fullName evidence="7">Adenylate/guanylate cyclase domain-containing protein</fullName>
    </submittedName>
</protein>
<feature type="transmembrane region" description="Helical" evidence="4">
    <location>
        <begin position="137"/>
        <end position="154"/>
    </location>
</feature>
<feature type="transmembrane region" description="Helical" evidence="4">
    <location>
        <begin position="187"/>
        <end position="206"/>
    </location>
</feature>
<feature type="transmembrane region" description="Helical" evidence="4">
    <location>
        <begin position="55"/>
        <end position="76"/>
    </location>
</feature>
<dbReference type="Gene3D" id="3.10.20.30">
    <property type="match status" value="1"/>
</dbReference>
<keyword evidence="4" id="KW-1133">Transmembrane helix</keyword>
<dbReference type="PROSITE" id="PS51085">
    <property type="entry name" value="2FE2S_FER_2"/>
    <property type="match status" value="1"/>
</dbReference>
<feature type="transmembrane region" description="Helical" evidence="4">
    <location>
        <begin position="24"/>
        <end position="43"/>
    </location>
</feature>
<evidence type="ECO:0000256" key="2">
    <source>
        <dbReference type="ARBA" id="ARBA00022475"/>
    </source>
</evidence>
<keyword evidence="2" id="KW-1003">Cell membrane</keyword>
<evidence type="ECO:0000256" key="1">
    <source>
        <dbReference type="ARBA" id="ARBA00004651"/>
    </source>
</evidence>
<dbReference type="GO" id="GO:0005886">
    <property type="term" value="C:plasma membrane"/>
    <property type="evidence" value="ECO:0007669"/>
    <property type="project" value="UniProtKB-SubCell"/>
</dbReference>
<reference evidence="7" key="1">
    <citation type="submission" date="2020-05" db="EMBL/GenBank/DDBJ databases">
        <title>Identification of trans-AT polyketide cluster in two marine bacteria, producers of a novel glutaramide-containing polyketide sesbanimide D and analogs.</title>
        <authorList>
            <person name="Kacar D."/>
            <person name="Rodriguez P."/>
            <person name="Canedo L."/>
            <person name="Gonzalez E."/>
            <person name="Galan B."/>
            <person name="De La Calle F."/>
            <person name="Garcia J.L."/>
        </authorList>
    </citation>
    <scope>NUCLEOTIDE SEQUENCE</scope>
    <source>
        <strain evidence="7">PHM038</strain>
    </source>
</reference>
<comment type="subcellular location">
    <subcellularLocation>
        <location evidence="1">Cell membrane</location>
        <topology evidence="1">Multi-pass membrane protein</topology>
    </subcellularLocation>
</comment>
<dbReference type="InterPro" id="IPR050697">
    <property type="entry name" value="Adenylyl/Guanylyl_Cyclase_3/4"/>
</dbReference>
<accession>A0A926NZ66</accession>
<dbReference type="InterPro" id="IPR036010">
    <property type="entry name" value="2Fe-2S_ferredoxin-like_sf"/>
</dbReference>
<dbReference type="InterPro" id="IPR001054">
    <property type="entry name" value="A/G_cyclase"/>
</dbReference>
<dbReference type="SMART" id="SM00044">
    <property type="entry name" value="CYCc"/>
    <property type="match status" value="1"/>
</dbReference>
<dbReference type="GO" id="GO:0035556">
    <property type="term" value="P:intracellular signal transduction"/>
    <property type="evidence" value="ECO:0007669"/>
    <property type="project" value="InterPro"/>
</dbReference>
<dbReference type="AlphaFoldDB" id="A0A926NZ66"/>
<name>A0A926NZ66_9HYPH</name>
<dbReference type="PANTHER" id="PTHR43081">
    <property type="entry name" value="ADENYLATE CYCLASE, TERMINAL-DIFFERENTIATION SPECIFIC-RELATED"/>
    <property type="match status" value="1"/>
</dbReference>
<dbReference type="PROSITE" id="PS50125">
    <property type="entry name" value="GUANYLATE_CYCLASE_2"/>
    <property type="match status" value="1"/>
</dbReference>
<dbReference type="SUPFAM" id="SSF81343">
    <property type="entry name" value="Fumarate reductase respiratory complex transmembrane subunits"/>
    <property type="match status" value="1"/>
</dbReference>
<feature type="transmembrane region" description="Helical" evidence="4">
    <location>
        <begin position="103"/>
        <end position="125"/>
    </location>
</feature>
<feature type="domain" description="2Fe-2S ferredoxin-type" evidence="6">
    <location>
        <begin position="211"/>
        <end position="306"/>
    </location>
</feature>
<dbReference type="Pfam" id="PF00111">
    <property type="entry name" value="Fer2"/>
    <property type="match status" value="1"/>
</dbReference>
<dbReference type="GO" id="GO:0006171">
    <property type="term" value="P:cAMP biosynthetic process"/>
    <property type="evidence" value="ECO:0007669"/>
    <property type="project" value="TreeGrafter"/>
</dbReference>
<evidence type="ECO:0000259" key="6">
    <source>
        <dbReference type="PROSITE" id="PS51085"/>
    </source>
</evidence>
<evidence type="ECO:0000256" key="4">
    <source>
        <dbReference type="SAM" id="Phobius"/>
    </source>
</evidence>
<evidence type="ECO:0000256" key="3">
    <source>
        <dbReference type="ARBA" id="ARBA00023136"/>
    </source>
</evidence>
<dbReference type="Gene3D" id="3.30.70.1230">
    <property type="entry name" value="Nucleotide cyclase"/>
    <property type="match status" value="1"/>
</dbReference>
<dbReference type="GO" id="GO:0004016">
    <property type="term" value="F:adenylate cyclase activity"/>
    <property type="evidence" value="ECO:0007669"/>
    <property type="project" value="UniProtKB-ARBA"/>
</dbReference>
<evidence type="ECO:0000313" key="7">
    <source>
        <dbReference type="EMBL" id="MBD1549064.1"/>
    </source>
</evidence>
<evidence type="ECO:0000313" key="8">
    <source>
        <dbReference type="Proteomes" id="UP000598467"/>
    </source>
</evidence>
<sequence length="521" mass="57214">MLGIWSVEAMRKGEQLHHAIWGELPGQIVLLVAALTHVILALWRTTRRRTLRLPVWESLQLVLGLYIPWTLIPHVIATVGLDNAFDLPTNYSATLALLWPDNAFAQSVLLIVVWIHAMIGLHFWLKLKPWYRRNLPVLSAAAAAFPLLSLWGWISGARQLAASGDTKLNVTNWHLDWVYTIADQARAVVFGLFFLSLAVVLVRIAIRQFAKTITVEYPGNLLVRTAPGPSLLEISRDHGIAHAAVCGGRARCSTCRVKILAGGENLDPPNQAEAAVLRQIGADSSIRLACQIRPTSDLRVHPLIPVRAAERGSQAHQDAYYWGVEQPVVIMFVDIRDFTGLTEKTLSFDVVYLLNRYLDLVSDEIRRQEGYVDKFIGDGIMAIFGMETGLREGARQALRASKGIVKVIDALNGERGNNLRAPLRIGIGLHAGPVILGRIGAAGGSGERSSITALGDVVNTASRLEAENKVHGSLLTMSDAVVKAAEIRLEACETREILLRGKSVPLQIYSLTDLDREPVPV</sequence>
<dbReference type="InterPro" id="IPR029787">
    <property type="entry name" value="Nucleotide_cyclase"/>
</dbReference>
<dbReference type="GO" id="GO:0051536">
    <property type="term" value="F:iron-sulfur cluster binding"/>
    <property type="evidence" value="ECO:0007669"/>
    <property type="project" value="InterPro"/>
</dbReference>
<dbReference type="CDD" id="cd07302">
    <property type="entry name" value="CHD"/>
    <property type="match status" value="1"/>
</dbReference>
<evidence type="ECO:0000259" key="5">
    <source>
        <dbReference type="PROSITE" id="PS50125"/>
    </source>
</evidence>
<dbReference type="Proteomes" id="UP000598467">
    <property type="component" value="Unassembled WGS sequence"/>
</dbReference>
<feature type="domain" description="Guanylate cyclase" evidence="5">
    <location>
        <begin position="329"/>
        <end position="465"/>
    </location>
</feature>
<keyword evidence="4" id="KW-0812">Transmembrane</keyword>
<dbReference type="Pfam" id="PF00211">
    <property type="entry name" value="Guanylate_cyc"/>
    <property type="match status" value="1"/>
</dbReference>
<proteinExistence type="predicted"/>
<dbReference type="EMBL" id="JABFCZ010000030">
    <property type="protein sequence ID" value="MBD1549064.1"/>
    <property type="molecule type" value="Genomic_DNA"/>
</dbReference>
<keyword evidence="3 4" id="KW-0472">Membrane</keyword>
<dbReference type="SUPFAM" id="SSF54292">
    <property type="entry name" value="2Fe-2S ferredoxin-like"/>
    <property type="match status" value="1"/>
</dbReference>
<organism evidence="7 8">
    <name type="scientific">Roseibium aggregatum</name>
    <dbReference type="NCBI Taxonomy" id="187304"/>
    <lineage>
        <taxon>Bacteria</taxon>
        <taxon>Pseudomonadati</taxon>
        <taxon>Pseudomonadota</taxon>
        <taxon>Alphaproteobacteria</taxon>
        <taxon>Hyphomicrobiales</taxon>
        <taxon>Stappiaceae</taxon>
        <taxon>Roseibium</taxon>
    </lineage>
</organism>
<gene>
    <name evidence="7" type="ORF">HK439_22630</name>
</gene>
<dbReference type="CDD" id="cd00207">
    <property type="entry name" value="fer2"/>
    <property type="match status" value="1"/>
</dbReference>
<dbReference type="InterPro" id="IPR001041">
    <property type="entry name" value="2Fe-2S_ferredoxin-type"/>
</dbReference>
<dbReference type="InterPro" id="IPR034804">
    <property type="entry name" value="SQR/QFR_C/D"/>
</dbReference>